<name>A0A0D0EWH6_9BACI</name>
<dbReference type="PROSITE" id="PS51898">
    <property type="entry name" value="TYR_RECOMBINASE"/>
    <property type="match status" value="1"/>
</dbReference>
<evidence type="ECO:0000256" key="9">
    <source>
        <dbReference type="PROSITE-ProRule" id="PRU01248"/>
    </source>
</evidence>
<evidence type="ECO:0000256" key="5">
    <source>
        <dbReference type="ARBA" id="ARBA00022908"/>
    </source>
</evidence>
<keyword evidence="7" id="KW-0233">DNA recombination</keyword>
<evidence type="ECO:0000256" key="6">
    <source>
        <dbReference type="ARBA" id="ARBA00023125"/>
    </source>
</evidence>
<gene>
    <name evidence="12" type="ORF">B4167_2964</name>
</gene>
<dbReference type="RefSeq" id="WP_041845941.1">
    <property type="nucleotide sequence ID" value="NZ_CP023704.1"/>
</dbReference>
<dbReference type="Gene3D" id="1.10.150.130">
    <property type="match status" value="1"/>
</dbReference>
<evidence type="ECO:0000313" key="12">
    <source>
        <dbReference type="EMBL" id="KIO72576.1"/>
    </source>
</evidence>
<keyword evidence="2" id="KW-0963">Cytoplasm</keyword>
<dbReference type="AlphaFoldDB" id="A0A0D0EWH6"/>
<comment type="caution">
    <text evidence="12">The sequence shown here is derived from an EMBL/GenBank/DDBJ whole genome shotgun (WGS) entry which is preliminary data.</text>
</comment>
<dbReference type="SUPFAM" id="SSF56349">
    <property type="entry name" value="DNA breaking-rejoining enzymes"/>
    <property type="match status" value="1"/>
</dbReference>
<sequence length="339" mass="39422">MKPTDFSFYLTGFLTKYLPGETGASKNTIDSYRDTFILFLRFLRDVKKIPTDQLTLSMVTKNIIVEYLDWMEKSRRCSTSTRNVRLAALHSFFKYLQYENPDNLLEWQKILSIPVKKTEKKTINYLTLDGIKLLLKMPNSSTMAGRRDLALLSLMYDTGARVQEIIDLSPSMIRFDKPYTIKLIGKGNKARIVPLMEPTVKILKIYMEEQGLLKSFANLYPLFFNNRKEKLTRAGVNYILAKYKNLARNEDQTLIPKVFSCHCLRHSKAMHLLQAGVNLVYIRDILGHTSVQVTEIYAKTDSKQKREAIENAYVDVLPNEEPKWHKNEDLLSWLRSFNK</sequence>
<evidence type="ECO:0000256" key="7">
    <source>
        <dbReference type="ARBA" id="ARBA00023172"/>
    </source>
</evidence>
<dbReference type="GO" id="GO:0003677">
    <property type="term" value="F:DNA binding"/>
    <property type="evidence" value="ECO:0007669"/>
    <property type="project" value="UniProtKB-UniRule"/>
</dbReference>
<dbReference type="Pfam" id="PF02899">
    <property type="entry name" value="Phage_int_SAM_1"/>
    <property type="match status" value="1"/>
</dbReference>
<dbReference type="Proteomes" id="UP000032076">
    <property type="component" value="Unassembled WGS sequence"/>
</dbReference>
<accession>A0A0D0EWH6</accession>
<dbReference type="PROSITE" id="PS51900">
    <property type="entry name" value="CB"/>
    <property type="match status" value="1"/>
</dbReference>
<dbReference type="EMBL" id="JXLU01000092">
    <property type="protein sequence ID" value="KIO72576.1"/>
    <property type="molecule type" value="Genomic_DNA"/>
</dbReference>
<evidence type="ECO:0000256" key="1">
    <source>
        <dbReference type="ARBA" id="ARBA00004496"/>
    </source>
</evidence>
<comment type="subcellular location">
    <subcellularLocation>
        <location evidence="1">Cytoplasm</location>
    </subcellularLocation>
</comment>
<dbReference type="InterPro" id="IPR011010">
    <property type="entry name" value="DNA_brk_join_enz"/>
</dbReference>
<dbReference type="PANTHER" id="PTHR30349">
    <property type="entry name" value="PHAGE INTEGRASE-RELATED"/>
    <property type="match status" value="1"/>
</dbReference>
<dbReference type="InterPro" id="IPR044068">
    <property type="entry name" value="CB"/>
</dbReference>
<keyword evidence="4" id="KW-0159">Chromosome partition</keyword>
<reference evidence="12 13" key="1">
    <citation type="submission" date="2015-01" db="EMBL/GenBank/DDBJ databases">
        <title>Draft Genome Sequences of Four Bacillus thermoamylovorans Strains, Isolated From Food Products.</title>
        <authorList>
            <person name="Krawcyk A.O."/>
            <person name="Berendsen E.M."/>
            <person name="Eijlander R.T."/>
            <person name="de Jong A."/>
            <person name="Wells-Bennik M."/>
            <person name="Kuipers O.P."/>
        </authorList>
    </citation>
    <scope>NUCLEOTIDE SEQUENCE [LARGE SCALE GENOMIC DNA]</scope>
    <source>
        <strain evidence="12 13">B4167</strain>
    </source>
</reference>
<dbReference type="InterPro" id="IPR010998">
    <property type="entry name" value="Integrase_recombinase_N"/>
</dbReference>
<dbReference type="InterPro" id="IPR013762">
    <property type="entry name" value="Integrase-like_cat_sf"/>
</dbReference>
<dbReference type="GO" id="GO:0005737">
    <property type="term" value="C:cytoplasm"/>
    <property type="evidence" value="ECO:0007669"/>
    <property type="project" value="UniProtKB-SubCell"/>
</dbReference>
<dbReference type="GO" id="GO:0015074">
    <property type="term" value="P:DNA integration"/>
    <property type="evidence" value="ECO:0007669"/>
    <property type="project" value="UniProtKB-KW"/>
</dbReference>
<dbReference type="OrthoDB" id="107900at2"/>
<keyword evidence="6 9" id="KW-0238">DNA-binding</keyword>
<organism evidence="12 13">
    <name type="scientific">Caldibacillus thermoamylovorans</name>
    <dbReference type="NCBI Taxonomy" id="35841"/>
    <lineage>
        <taxon>Bacteria</taxon>
        <taxon>Bacillati</taxon>
        <taxon>Bacillota</taxon>
        <taxon>Bacilli</taxon>
        <taxon>Bacillales</taxon>
        <taxon>Bacillaceae</taxon>
        <taxon>Caldibacillus</taxon>
    </lineage>
</organism>
<evidence type="ECO:0000259" key="11">
    <source>
        <dbReference type="PROSITE" id="PS51900"/>
    </source>
</evidence>
<dbReference type="GO" id="GO:0006310">
    <property type="term" value="P:DNA recombination"/>
    <property type="evidence" value="ECO:0007669"/>
    <property type="project" value="UniProtKB-KW"/>
</dbReference>
<proteinExistence type="predicted"/>
<feature type="domain" description="Core-binding (CB)" evidence="11">
    <location>
        <begin position="4"/>
        <end position="97"/>
    </location>
</feature>
<dbReference type="KEGG" id="bthv:CQJ30_01275"/>
<evidence type="ECO:0000256" key="2">
    <source>
        <dbReference type="ARBA" id="ARBA00022490"/>
    </source>
</evidence>
<protein>
    <submittedName>
        <fullName evidence="12">Uncharacterized protein</fullName>
    </submittedName>
</protein>
<evidence type="ECO:0000256" key="4">
    <source>
        <dbReference type="ARBA" id="ARBA00022829"/>
    </source>
</evidence>
<dbReference type="Pfam" id="PF00589">
    <property type="entry name" value="Phage_integrase"/>
    <property type="match status" value="1"/>
</dbReference>
<keyword evidence="8" id="KW-0131">Cell cycle</keyword>
<dbReference type="Gene3D" id="1.10.443.10">
    <property type="entry name" value="Intergrase catalytic core"/>
    <property type="match status" value="1"/>
</dbReference>
<dbReference type="InterPro" id="IPR002104">
    <property type="entry name" value="Integrase_catalytic"/>
</dbReference>
<evidence type="ECO:0000259" key="10">
    <source>
        <dbReference type="PROSITE" id="PS51898"/>
    </source>
</evidence>
<evidence type="ECO:0000313" key="13">
    <source>
        <dbReference type="Proteomes" id="UP000032076"/>
    </source>
</evidence>
<keyword evidence="3" id="KW-0132">Cell division</keyword>
<dbReference type="GO" id="GO:0007059">
    <property type="term" value="P:chromosome segregation"/>
    <property type="evidence" value="ECO:0007669"/>
    <property type="project" value="UniProtKB-KW"/>
</dbReference>
<dbReference type="CDD" id="cd01182">
    <property type="entry name" value="INT_RitC_C_like"/>
    <property type="match status" value="1"/>
</dbReference>
<evidence type="ECO:0000256" key="3">
    <source>
        <dbReference type="ARBA" id="ARBA00022618"/>
    </source>
</evidence>
<feature type="domain" description="Tyr recombinase" evidence="10">
    <location>
        <begin position="121"/>
        <end position="310"/>
    </location>
</feature>
<dbReference type="InterPro" id="IPR050090">
    <property type="entry name" value="Tyrosine_recombinase_XerCD"/>
</dbReference>
<dbReference type="GO" id="GO:0051301">
    <property type="term" value="P:cell division"/>
    <property type="evidence" value="ECO:0007669"/>
    <property type="project" value="UniProtKB-KW"/>
</dbReference>
<keyword evidence="5" id="KW-0229">DNA integration</keyword>
<dbReference type="InterPro" id="IPR004107">
    <property type="entry name" value="Integrase_SAM-like_N"/>
</dbReference>
<evidence type="ECO:0000256" key="8">
    <source>
        <dbReference type="ARBA" id="ARBA00023306"/>
    </source>
</evidence>
<dbReference type="GeneID" id="92962327"/>
<dbReference type="PANTHER" id="PTHR30349:SF77">
    <property type="entry name" value="TYROSINE RECOMBINASE XERC"/>
    <property type="match status" value="1"/>
</dbReference>